<evidence type="ECO:0000256" key="1">
    <source>
        <dbReference type="SAM" id="MobiDB-lite"/>
    </source>
</evidence>
<evidence type="ECO:0000313" key="3">
    <source>
        <dbReference type="Proteomes" id="UP000694387"/>
    </source>
</evidence>
<dbReference type="GeneTree" id="ENSGT00390000008160"/>
<reference evidence="2 3" key="1">
    <citation type="journal article" date="2020" name="Nat. Commun.">
        <title>Donkey genomes provide new insights into domestication and selection for coat color.</title>
        <authorList>
            <person name="Wang"/>
            <person name="C."/>
            <person name="Li"/>
            <person name="H."/>
            <person name="Guo"/>
            <person name="Y."/>
            <person name="Huang"/>
            <person name="J."/>
            <person name="Sun"/>
            <person name="Y."/>
            <person name="Min"/>
            <person name="J."/>
            <person name="Wang"/>
            <person name="J."/>
            <person name="Fang"/>
            <person name="X."/>
            <person name="Zhao"/>
            <person name="Z."/>
            <person name="Wang"/>
            <person name="S."/>
            <person name="Zhang"/>
            <person name="Y."/>
            <person name="Liu"/>
            <person name="Q."/>
            <person name="Jiang"/>
            <person name="Q."/>
            <person name="Wang"/>
            <person name="X."/>
            <person name="Guo"/>
            <person name="Y."/>
            <person name="Yang"/>
            <person name="C."/>
            <person name="Wang"/>
            <person name="Y."/>
            <person name="Tian"/>
            <person name="F."/>
            <person name="Zhuang"/>
            <person name="G."/>
            <person name="Fan"/>
            <person name="Y."/>
            <person name="Gao"/>
            <person name="Q."/>
            <person name="Li"/>
            <person name="Y."/>
            <person name="Ju"/>
            <person name="Z."/>
            <person name="Li"/>
            <person name="J."/>
            <person name="Li"/>
            <person name="R."/>
            <person name="Hou"/>
            <person name="M."/>
            <person name="Yang"/>
            <person name="G."/>
            <person name="Liu"/>
            <person name="G."/>
            <person name="Liu"/>
            <person name="W."/>
            <person name="Guo"/>
            <person name="J."/>
            <person name="Pan"/>
            <person name="S."/>
            <person name="Fan"/>
            <person name="G."/>
            <person name="Zhang"/>
            <person name="W."/>
            <person name="Zhang"/>
            <person name="R."/>
            <person name="Yu"/>
            <person name="J."/>
            <person name="Zhang"/>
            <person name="X."/>
            <person name="Yin"/>
            <person name="Q."/>
            <person name="Ji"/>
            <person name="C."/>
            <person name="Jin"/>
            <person name="Y."/>
            <person name="Yue"/>
            <person name="G."/>
            <person name="Liu"/>
            <person name="M."/>
            <person name="Xu"/>
            <person name="J."/>
            <person name="Liu"/>
            <person name="S."/>
            <person name="Jordana"/>
            <person name="J."/>
            <person name="Noce"/>
            <person name="A."/>
            <person name="Amills"/>
            <person name="M."/>
            <person name="Wu"/>
            <person name="D.D."/>
            <person name="Li"/>
            <person name="S."/>
            <person name="Zhou"/>
            <person name="X. and Zhong"/>
            <person name="J."/>
        </authorList>
    </citation>
    <scope>NUCLEOTIDE SEQUENCE [LARGE SCALE GENOMIC DNA]</scope>
</reference>
<feature type="region of interest" description="Disordered" evidence="1">
    <location>
        <begin position="1"/>
        <end position="34"/>
    </location>
</feature>
<name>A0A9L0K6E2_EQUAS</name>
<feature type="compositionally biased region" description="Basic and acidic residues" evidence="1">
    <location>
        <begin position="16"/>
        <end position="28"/>
    </location>
</feature>
<evidence type="ECO:0000313" key="2">
    <source>
        <dbReference type="Ensembl" id="ENSEASP00005057942.1"/>
    </source>
</evidence>
<protein>
    <submittedName>
        <fullName evidence="2">Sperm flagellar 2</fullName>
    </submittedName>
</protein>
<dbReference type="Proteomes" id="UP000694387">
    <property type="component" value="Chromosome 10"/>
</dbReference>
<keyword evidence="3" id="KW-1185">Reference proteome</keyword>
<dbReference type="AlphaFoldDB" id="A0A9L0K6E2"/>
<dbReference type="Ensembl" id="ENSEAST00005047011.1">
    <property type="protein sequence ID" value="ENSEASP00005057942.1"/>
    <property type="gene ID" value="ENSEASG00005014828.2"/>
</dbReference>
<sequence length="120" mass="13928">MSPIAESPEPEENVISEEREVREEKGEEIPENANTEKISMETLLRVFRGGNDAQDPNRFSSQLKMENIYAENFIKVFQDLDAKNLEAIEVAVLLKHPFIQDLISSYSDYRIPRRFYLAFS</sequence>
<organism evidence="2 3">
    <name type="scientific">Equus asinus</name>
    <name type="common">Donkey</name>
    <name type="synonym">Equus africanus asinus</name>
    <dbReference type="NCBI Taxonomy" id="9793"/>
    <lineage>
        <taxon>Eukaryota</taxon>
        <taxon>Metazoa</taxon>
        <taxon>Chordata</taxon>
        <taxon>Craniata</taxon>
        <taxon>Vertebrata</taxon>
        <taxon>Euteleostomi</taxon>
        <taxon>Mammalia</taxon>
        <taxon>Eutheria</taxon>
        <taxon>Laurasiatheria</taxon>
        <taxon>Perissodactyla</taxon>
        <taxon>Equidae</taxon>
        <taxon>Equus</taxon>
    </lineage>
</organism>
<reference evidence="2" key="2">
    <citation type="submission" date="2025-08" db="UniProtKB">
        <authorList>
            <consortium name="Ensembl"/>
        </authorList>
    </citation>
    <scope>IDENTIFICATION</scope>
</reference>
<gene>
    <name evidence="2" type="primary">SPEF2</name>
</gene>
<accession>A0A9L0K6E2</accession>
<reference evidence="2" key="3">
    <citation type="submission" date="2025-09" db="UniProtKB">
        <authorList>
            <consortium name="Ensembl"/>
        </authorList>
    </citation>
    <scope>IDENTIFICATION</scope>
</reference>
<proteinExistence type="predicted"/>